<keyword evidence="3" id="KW-0540">Nuclease</keyword>
<evidence type="ECO:0000313" key="3">
    <source>
        <dbReference type="EMBL" id="MBB4006503.1"/>
    </source>
</evidence>
<feature type="region of interest" description="Disordered" evidence="1">
    <location>
        <begin position="1"/>
        <end position="20"/>
    </location>
</feature>
<evidence type="ECO:0000313" key="4">
    <source>
        <dbReference type="EMBL" id="OLP49884.1"/>
    </source>
</evidence>
<dbReference type="AlphaFoldDB" id="A0A1Q9A5Q2"/>
<sequence>MTDITKRRTGKTGQARQLRQNETEAEYRLWSDLRNRLLNGHKFARQVPLGAYIADFVCRERRLIVELDGSQHAESTSDATRTAWLNDQGYDVLRFWNGEVLSQKRDVLETILAVLDGRITESCETLRFYPAKRGSA</sequence>
<dbReference type="Pfam" id="PF04480">
    <property type="entry name" value="DUF559"/>
    <property type="match status" value="1"/>
</dbReference>
<dbReference type="Proteomes" id="UP000185598">
    <property type="component" value="Unassembled WGS sequence"/>
</dbReference>
<accession>A0A1Q9A5Q2</accession>
<evidence type="ECO:0000256" key="1">
    <source>
        <dbReference type="SAM" id="MobiDB-lite"/>
    </source>
</evidence>
<gene>
    <name evidence="4" type="ORF">BJF91_20585</name>
    <name evidence="3" type="ORF">GGQ71_000739</name>
</gene>
<evidence type="ECO:0000313" key="6">
    <source>
        <dbReference type="Proteomes" id="UP000544107"/>
    </source>
</evidence>
<protein>
    <submittedName>
        <fullName evidence="3">Very-short-patch-repair endonuclease</fullName>
    </submittedName>
</protein>
<dbReference type="InterPro" id="IPR011335">
    <property type="entry name" value="Restrct_endonuc-II-like"/>
</dbReference>
<evidence type="ECO:0000313" key="5">
    <source>
        <dbReference type="Proteomes" id="UP000185598"/>
    </source>
</evidence>
<dbReference type="InterPro" id="IPR047216">
    <property type="entry name" value="Endonuclease_DUF559_bact"/>
</dbReference>
<evidence type="ECO:0000259" key="2">
    <source>
        <dbReference type="Pfam" id="PF04480"/>
    </source>
</evidence>
<dbReference type="Gene3D" id="3.40.960.10">
    <property type="entry name" value="VSR Endonuclease"/>
    <property type="match status" value="1"/>
</dbReference>
<name>A0A1Q9A5Q2_9HYPH</name>
<keyword evidence="3" id="KW-0255">Endonuclease</keyword>
<dbReference type="PANTHER" id="PTHR38590:SF1">
    <property type="entry name" value="BLL0828 PROTEIN"/>
    <property type="match status" value="1"/>
</dbReference>
<keyword evidence="3" id="KW-0378">Hydrolase</keyword>
<comment type="caution">
    <text evidence="4">The sequence shown here is derived from an EMBL/GenBank/DDBJ whole genome shotgun (WGS) entry which is preliminary data.</text>
</comment>
<dbReference type="EMBL" id="MKIN01000022">
    <property type="protein sequence ID" value="OLP49884.1"/>
    <property type="molecule type" value="Genomic_DNA"/>
</dbReference>
<dbReference type="CDD" id="cd01038">
    <property type="entry name" value="Endonuclease_DUF559"/>
    <property type="match status" value="1"/>
</dbReference>
<feature type="domain" description="DUF559" evidence="2">
    <location>
        <begin position="12"/>
        <end position="115"/>
    </location>
</feature>
<proteinExistence type="predicted"/>
<organism evidence="4 5">
    <name type="scientific">Allorhizobium taibaishanense</name>
    <dbReference type="NCBI Taxonomy" id="887144"/>
    <lineage>
        <taxon>Bacteria</taxon>
        <taxon>Pseudomonadati</taxon>
        <taxon>Pseudomonadota</taxon>
        <taxon>Alphaproteobacteria</taxon>
        <taxon>Hyphomicrobiales</taxon>
        <taxon>Rhizobiaceae</taxon>
        <taxon>Rhizobium/Agrobacterium group</taxon>
        <taxon>Allorhizobium</taxon>
    </lineage>
</organism>
<dbReference type="PANTHER" id="PTHR38590">
    <property type="entry name" value="BLL0828 PROTEIN"/>
    <property type="match status" value="1"/>
</dbReference>
<dbReference type="Proteomes" id="UP000544107">
    <property type="component" value="Unassembled WGS sequence"/>
</dbReference>
<dbReference type="GO" id="GO:0004519">
    <property type="term" value="F:endonuclease activity"/>
    <property type="evidence" value="ECO:0007669"/>
    <property type="project" value="UniProtKB-KW"/>
</dbReference>
<dbReference type="InterPro" id="IPR007569">
    <property type="entry name" value="DUF559"/>
</dbReference>
<dbReference type="STRING" id="887144.BJF91_20585"/>
<dbReference type="SUPFAM" id="SSF52980">
    <property type="entry name" value="Restriction endonuclease-like"/>
    <property type="match status" value="1"/>
</dbReference>
<keyword evidence="5" id="KW-1185">Reference proteome</keyword>
<dbReference type="EMBL" id="JACIED010000001">
    <property type="protein sequence ID" value="MBB4006503.1"/>
    <property type="molecule type" value="Genomic_DNA"/>
</dbReference>
<reference evidence="3 6" key="2">
    <citation type="submission" date="2020-08" db="EMBL/GenBank/DDBJ databases">
        <title>Genomic Encyclopedia of Type Strains, Phase IV (KMG-IV): sequencing the most valuable type-strain genomes for metagenomic binning, comparative biology and taxonomic classification.</title>
        <authorList>
            <person name="Goeker M."/>
        </authorList>
    </citation>
    <scope>NUCLEOTIDE SEQUENCE [LARGE SCALE GENOMIC DNA]</scope>
    <source>
        <strain evidence="3 6">DSM 100021</strain>
    </source>
</reference>
<reference evidence="4 5" key="1">
    <citation type="submission" date="2016-09" db="EMBL/GenBank/DDBJ databases">
        <title>Rhizobium oryziradicis sp. nov., isolated from the root of rice.</title>
        <authorList>
            <person name="Zhao J."/>
            <person name="Zhang X."/>
        </authorList>
    </citation>
    <scope>NUCLEOTIDE SEQUENCE [LARGE SCALE GENOMIC DNA]</scope>
    <source>
        <strain evidence="4 5">14971</strain>
    </source>
</reference>